<dbReference type="Pfam" id="PF13439">
    <property type="entry name" value="Glyco_transf_4"/>
    <property type="match status" value="1"/>
</dbReference>
<dbReference type="GO" id="GO:1901137">
    <property type="term" value="P:carbohydrate derivative biosynthetic process"/>
    <property type="evidence" value="ECO:0007669"/>
    <property type="project" value="UniProtKB-ARBA"/>
</dbReference>
<feature type="domain" description="Glycosyltransferase subfamily 4-like N-terminal" evidence="3">
    <location>
        <begin position="14"/>
        <end position="174"/>
    </location>
</feature>
<dbReference type="PANTHER" id="PTHR45947:SF3">
    <property type="entry name" value="SULFOQUINOVOSYL TRANSFERASE SQD2"/>
    <property type="match status" value="1"/>
</dbReference>
<dbReference type="KEGG" id="stri:C7M71_024075"/>
<evidence type="ECO:0000256" key="2">
    <source>
        <dbReference type="ARBA" id="ARBA00022679"/>
    </source>
</evidence>
<dbReference type="InterPro" id="IPR050194">
    <property type="entry name" value="Glycosyltransferase_grp1"/>
</dbReference>
<dbReference type="Proteomes" id="UP000249340">
    <property type="component" value="Chromosome"/>
</dbReference>
<dbReference type="RefSeq" id="WP_114914534.1">
    <property type="nucleotide sequence ID" value="NZ_CP031264.1"/>
</dbReference>
<reference evidence="5" key="1">
    <citation type="submission" date="2018-07" db="EMBL/GenBank/DDBJ databases">
        <title>Streptacidiphilus bronchialis DSM 106435 chromosome.</title>
        <authorList>
            <person name="Batra D."/>
            <person name="Gulvik C.A."/>
        </authorList>
    </citation>
    <scope>NUCLEOTIDE SEQUENCE [LARGE SCALE GENOMIC DNA]</scope>
    <source>
        <strain evidence="5">DSM 106435</strain>
    </source>
</reference>
<keyword evidence="5" id="KW-1185">Reference proteome</keyword>
<name>A0A345T215_9ACTN</name>
<dbReference type="AlphaFoldDB" id="A0A345T215"/>
<proteinExistence type="predicted"/>
<evidence type="ECO:0000259" key="3">
    <source>
        <dbReference type="Pfam" id="PF13439"/>
    </source>
</evidence>
<dbReference type="InterPro" id="IPR028098">
    <property type="entry name" value="Glyco_trans_4-like_N"/>
</dbReference>
<accession>A0A345T215</accession>
<gene>
    <name evidence="4" type="ORF">C7M71_024075</name>
</gene>
<dbReference type="PANTHER" id="PTHR45947">
    <property type="entry name" value="SULFOQUINOVOSYL TRANSFERASE SQD2"/>
    <property type="match status" value="1"/>
</dbReference>
<evidence type="ECO:0000313" key="4">
    <source>
        <dbReference type="EMBL" id="AXI80020.1"/>
    </source>
</evidence>
<organism evidence="4 5">
    <name type="scientific">Peterkaempfera bronchialis</name>
    <dbReference type="NCBI Taxonomy" id="2126346"/>
    <lineage>
        <taxon>Bacteria</taxon>
        <taxon>Bacillati</taxon>
        <taxon>Actinomycetota</taxon>
        <taxon>Actinomycetes</taxon>
        <taxon>Kitasatosporales</taxon>
        <taxon>Streptomycetaceae</taxon>
        <taxon>Peterkaempfera</taxon>
    </lineage>
</organism>
<dbReference type="GO" id="GO:0016758">
    <property type="term" value="F:hexosyltransferase activity"/>
    <property type="evidence" value="ECO:0007669"/>
    <property type="project" value="TreeGrafter"/>
</dbReference>
<sequence>MGVTVLHVAQPVDGGVARVVADLVRGQLAGGHRVAVACPPGGRLAGEAAASGAEVLPWAAVRSPGPSAAAEARRLHGIAARLRPDLLHLHSAKAGLAGRLAVRGRVPTVFQPHAWSFAAVTGPAAAGALRWERFGVRWAHAVLCVSEQERRDGMAAGVRARRWEVVPNGVDLARHTAADEDARRRARHALGLDPHAPLAVCVGRLCRQKGQDVLLDAWPQVLRRVPDARLALVGDGPQRVALEQRAARLSAGAGAGAAALLVGDVSDPRPWYAAADLVVLPSRWEGMALVPLEAMAAARPVVLAEVSGAAECLPPGERATALVPPEDPRALAAAVAAALADRAGCARRGVLAREQMAACHEVGRSVARVSRLYRELLAGTAVPRR</sequence>
<dbReference type="SUPFAM" id="SSF53756">
    <property type="entry name" value="UDP-Glycosyltransferase/glycogen phosphorylase"/>
    <property type="match status" value="1"/>
</dbReference>
<protein>
    <submittedName>
        <fullName evidence="4">Glycosyltransferase family 1 protein</fullName>
    </submittedName>
</protein>
<dbReference type="OrthoDB" id="193659at2"/>
<keyword evidence="1" id="KW-0328">Glycosyltransferase</keyword>
<dbReference type="Pfam" id="PF13692">
    <property type="entry name" value="Glyco_trans_1_4"/>
    <property type="match status" value="1"/>
</dbReference>
<evidence type="ECO:0000256" key="1">
    <source>
        <dbReference type="ARBA" id="ARBA00022676"/>
    </source>
</evidence>
<keyword evidence="2 4" id="KW-0808">Transferase</keyword>
<dbReference type="CDD" id="cd03801">
    <property type="entry name" value="GT4_PimA-like"/>
    <property type="match status" value="1"/>
</dbReference>
<dbReference type="EMBL" id="CP031264">
    <property type="protein sequence ID" value="AXI80020.1"/>
    <property type="molecule type" value="Genomic_DNA"/>
</dbReference>
<evidence type="ECO:0000313" key="5">
    <source>
        <dbReference type="Proteomes" id="UP000249340"/>
    </source>
</evidence>
<dbReference type="Gene3D" id="3.40.50.2000">
    <property type="entry name" value="Glycogen Phosphorylase B"/>
    <property type="match status" value="2"/>
</dbReference>